<reference evidence="1" key="1">
    <citation type="journal article" date="2014" name="Int. J. Syst. Evol. Microbiol.">
        <title>Complete genome sequence of Corynebacterium casei LMG S-19264T (=DSM 44701T), isolated from a smear-ripened cheese.</title>
        <authorList>
            <consortium name="US DOE Joint Genome Institute (JGI-PGF)"/>
            <person name="Walter F."/>
            <person name="Albersmeier A."/>
            <person name="Kalinowski J."/>
            <person name="Ruckert C."/>
        </authorList>
    </citation>
    <scope>NUCLEOTIDE SEQUENCE</scope>
    <source>
        <strain evidence="1">JCM 15325</strain>
    </source>
</reference>
<proteinExistence type="predicted"/>
<dbReference type="RefSeq" id="WP_188805239.1">
    <property type="nucleotide sequence ID" value="NZ_BMOK01000024.1"/>
</dbReference>
<sequence length="79" mass="9137">MDEMKYFDLNGVLENDLFMEWELVDCQRFTIDALEPVGALDGDGIYQMVYKVKDEATKHLLLSAWPRCELMRKSEFAGG</sequence>
<evidence type="ECO:0000313" key="1">
    <source>
        <dbReference type="EMBL" id="GGL65707.1"/>
    </source>
</evidence>
<name>A0A917W435_9BACL</name>
<keyword evidence="2" id="KW-1185">Reference proteome</keyword>
<dbReference type="AlphaFoldDB" id="A0A917W435"/>
<dbReference type="EMBL" id="BMOK01000024">
    <property type="protein sequence ID" value="GGL65707.1"/>
    <property type="molecule type" value="Genomic_DNA"/>
</dbReference>
<dbReference type="Proteomes" id="UP000654670">
    <property type="component" value="Unassembled WGS sequence"/>
</dbReference>
<comment type="caution">
    <text evidence="1">The sequence shown here is derived from an EMBL/GenBank/DDBJ whole genome shotgun (WGS) entry which is preliminary data.</text>
</comment>
<reference evidence="1" key="2">
    <citation type="submission" date="2020-09" db="EMBL/GenBank/DDBJ databases">
        <authorList>
            <person name="Sun Q."/>
            <person name="Ohkuma M."/>
        </authorList>
    </citation>
    <scope>NUCLEOTIDE SEQUENCE</scope>
    <source>
        <strain evidence="1">JCM 15325</strain>
    </source>
</reference>
<evidence type="ECO:0000313" key="2">
    <source>
        <dbReference type="Proteomes" id="UP000654670"/>
    </source>
</evidence>
<gene>
    <name evidence="1" type="ORF">GCM10007968_32140</name>
</gene>
<accession>A0A917W435</accession>
<protein>
    <submittedName>
        <fullName evidence="1">Uncharacterized protein</fullName>
    </submittedName>
</protein>
<organism evidence="1 2">
    <name type="scientific">Sporolactobacillus putidus</name>
    <dbReference type="NCBI Taxonomy" id="492735"/>
    <lineage>
        <taxon>Bacteria</taxon>
        <taxon>Bacillati</taxon>
        <taxon>Bacillota</taxon>
        <taxon>Bacilli</taxon>
        <taxon>Bacillales</taxon>
        <taxon>Sporolactobacillaceae</taxon>
        <taxon>Sporolactobacillus</taxon>
    </lineage>
</organism>